<dbReference type="EMBL" id="PQXM01000901">
    <property type="protein sequence ID" value="TGO67255.1"/>
    <property type="molecule type" value="Genomic_DNA"/>
</dbReference>
<organism evidence="2 3">
    <name type="scientific">Botrytis elliptica</name>
    <dbReference type="NCBI Taxonomy" id="278938"/>
    <lineage>
        <taxon>Eukaryota</taxon>
        <taxon>Fungi</taxon>
        <taxon>Dikarya</taxon>
        <taxon>Ascomycota</taxon>
        <taxon>Pezizomycotina</taxon>
        <taxon>Leotiomycetes</taxon>
        <taxon>Helotiales</taxon>
        <taxon>Sclerotiniaceae</taxon>
        <taxon>Botrytis</taxon>
    </lineage>
</organism>
<feature type="region of interest" description="Disordered" evidence="1">
    <location>
        <begin position="1"/>
        <end position="41"/>
    </location>
</feature>
<proteinExistence type="predicted"/>
<reference evidence="2 3" key="1">
    <citation type="submission" date="2017-12" db="EMBL/GenBank/DDBJ databases">
        <title>Comparative genomics of Botrytis spp.</title>
        <authorList>
            <person name="Valero-Jimenez C.A."/>
            <person name="Tapia P."/>
            <person name="Veloso J."/>
            <person name="Silva-Moreno E."/>
            <person name="Staats M."/>
            <person name="Valdes J.H."/>
            <person name="Van Kan J.A.L."/>
        </authorList>
    </citation>
    <scope>NUCLEOTIDE SEQUENCE [LARGE SCALE GENOMIC DNA]</scope>
    <source>
        <strain evidence="2 3">Be9601</strain>
    </source>
</reference>
<gene>
    <name evidence="2" type="ORF">BELL_0903g00040</name>
</gene>
<protein>
    <submittedName>
        <fullName evidence="2">Uncharacterized protein</fullName>
    </submittedName>
</protein>
<dbReference type="Proteomes" id="UP000297229">
    <property type="component" value="Unassembled WGS sequence"/>
</dbReference>
<evidence type="ECO:0000313" key="2">
    <source>
        <dbReference type="EMBL" id="TGO67255.1"/>
    </source>
</evidence>
<evidence type="ECO:0000256" key="1">
    <source>
        <dbReference type="SAM" id="MobiDB-lite"/>
    </source>
</evidence>
<accession>A0A4Z1J0Q4</accession>
<evidence type="ECO:0000313" key="3">
    <source>
        <dbReference type="Proteomes" id="UP000297229"/>
    </source>
</evidence>
<name>A0A4Z1J0Q4_9HELO</name>
<feature type="compositionally biased region" description="Acidic residues" evidence="1">
    <location>
        <begin position="413"/>
        <end position="422"/>
    </location>
</feature>
<feature type="compositionally biased region" description="Acidic residues" evidence="1">
    <location>
        <begin position="163"/>
        <end position="192"/>
    </location>
</feature>
<comment type="caution">
    <text evidence="2">The sequence shown here is derived from an EMBL/GenBank/DDBJ whole genome shotgun (WGS) entry which is preliminary data.</text>
</comment>
<feature type="compositionally biased region" description="Acidic residues" evidence="1">
    <location>
        <begin position="129"/>
        <end position="151"/>
    </location>
</feature>
<keyword evidence="3" id="KW-1185">Reference proteome</keyword>
<feature type="compositionally biased region" description="Low complexity" evidence="1">
    <location>
        <begin position="398"/>
        <end position="412"/>
    </location>
</feature>
<feature type="region of interest" description="Disordered" evidence="1">
    <location>
        <begin position="371"/>
        <end position="422"/>
    </location>
</feature>
<sequence>MSQITKSIGSGAPGKRRKSINEYSSNPHAVYERQRQQNLPPDVRAAFKAKENARVKAIYHIKKLKKTESYRNANEVDRKIMEEEKKREILNSMKIEKFDSGANQLIISGTNSFKPLIEIGSDMDSQSEMSEEEGDDDLFDFDAISDNDEDNTCEHSVGYSSEKEEEEMEEEKEEENENEEGEEDEENSDMEMDIDDFDEEVIRQLETEMGLEISDEWKERVDNGIWGKPREAIAWIHNLPRWKGYWSTAYNRFEATMQTLTSSGPSPSLGCDWVVYHGARYPKKLPHQLFDCSQRAIWRNLSVWAPEKLNHLMHRPSSDPLSLPGPNGWWVYLWEEHKYSAKRHGFWQPKQAMMQRSKDAWNLLFFPEESEESEEHNRREQPFSSNPIIHRDDRNSRESSNFNNFNINNQENQENEENDDDNSAIWGYAADEVRRTLDETRAIEDFLDDGDSGRQQVELDADLEFQSRELDRM</sequence>
<dbReference type="AlphaFoldDB" id="A0A4Z1J0Q4"/>
<feature type="region of interest" description="Disordered" evidence="1">
    <location>
        <begin position="122"/>
        <end position="192"/>
    </location>
</feature>